<protein>
    <submittedName>
        <fullName evidence="1">Uncharacterized protein</fullName>
    </submittedName>
</protein>
<dbReference type="Proteomes" id="UP000199370">
    <property type="component" value="Unassembled WGS sequence"/>
</dbReference>
<proteinExistence type="predicted"/>
<dbReference type="AlphaFoldDB" id="A0A1H0C470"/>
<organism evidence="1 2">
    <name type="scientific">Haloarchaeobius iranensis</name>
    <dbReference type="NCBI Taxonomy" id="996166"/>
    <lineage>
        <taxon>Archaea</taxon>
        <taxon>Methanobacteriati</taxon>
        <taxon>Methanobacteriota</taxon>
        <taxon>Stenosarchaea group</taxon>
        <taxon>Halobacteria</taxon>
        <taxon>Halobacteriales</taxon>
        <taxon>Halorubellaceae</taxon>
        <taxon>Haloarchaeobius</taxon>
    </lineage>
</organism>
<accession>A0A1H0C470</accession>
<feature type="non-terminal residue" evidence="1">
    <location>
        <position position="178"/>
    </location>
</feature>
<gene>
    <name evidence="1" type="ORF">SAMN05192554_1571</name>
</gene>
<dbReference type="EMBL" id="FNIA01000057">
    <property type="protein sequence ID" value="SDN52666.1"/>
    <property type="molecule type" value="Genomic_DNA"/>
</dbReference>
<keyword evidence="2" id="KW-1185">Reference proteome</keyword>
<evidence type="ECO:0000313" key="2">
    <source>
        <dbReference type="Proteomes" id="UP000199370"/>
    </source>
</evidence>
<sequence length="178" mass="20279">MMRAHYSKYGHLNNVLYFDCTKVLPAFSFFDIRDQLDAGIPRTTAVEDSVDHYLEILGQVMGTERFERAVRSPDIIRYMVKALYDPVNGDDAFSHRDLHAALRQLHERQTAPAVSDPDLEKMLAGVTANSARSFDEIMQGVANRIEKIPIDQRLAAIFDHVPEEGDPHFDLVDYLDEN</sequence>
<evidence type="ECO:0000313" key="1">
    <source>
        <dbReference type="EMBL" id="SDN52666.1"/>
    </source>
</evidence>
<reference evidence="1 2" key="1">
    <citation type="submission" date="2016-10" db="EMBL/GenBank/DDBJ databases">
        <authorList>
            <person name="de Groot N.N."/>
        </authorList>
    </citation>
    <scope>NUCLEOTIDE SEQUENCE [LARGE SCALE GENOMIC DNA]</scope>
    <source>
        <strain evidence="2">EB21,IBRC-M 10013,KCTC 4048</strain>
    </source>
</reference>
<name>A0A1H0C470_9EURY</name>